<gene>
    <name evidence="1" type="ORF">DFA_05195</name>
</gene>
<name>F4PNL2_CACFS</name>
<accession>F4PNL2</accession>
<dbReference type="GeneID" id="14875263"/>
<dbReference type="AlphaFoldDB" id="F4PNL2"/>
<dbReference type="KEGG" id="dfa:DFA_05195"/>
<sequence>MFYDSDDDSDDSTVGGQFLQYFFGDGIGYDSSDSDEYSDSDTDDDHLHNTVFWNNFMHAGMALRPGIVRQSQQELDDTDRARAHQDDCCDAQEPVQGVQRQADGSHEKGRHCRRVCRVSSQDACRRAGQKGDGRVPPWHGAVFVAAIHDHQDIDILLAIAGAERACRRTLCVPSPVVADAHLERVLQVRVDSVYTARSLLRTRVQCLHGQQVQVVSAPQTPILVDQEYCQAAHHRQGFWPGARRCRSRLQAGLC</sequence>
<reference evidence="2" key="1">
    <citation type="journal article" date="2011" name="Genome Res.">
        <title>Phylogeny-wide analysis of social amoeba genomes highlights ancient origins for complex intercellular communication.</title>
        <authorList>
            <person name="Heidel A.J."/>
            <person name="Lawal H.M."/>
            <person name="Felder M."/>
            <person name="Schilde C."/>
            <person name="Helps N.R."/>
            <person name="Tunggal B."/>
            <person name="Rivero F."/>
            <person name="John U."/>
            <person name="Schleicher M."/>
            <person name="Eichinger L."/>
            <person name="Platzer M."/>
            <person name="Noegel A.A."/>
            <person name="Schaap P."/>
            <person name="Gloeckner G."/>
        </authorList>
    </citation>
    <scope>NUCLEOTIDE SEQUENCE [LARGE SCALE GENOMIC DNA]</scope>
    <source>
        <strain evidence="2">SH3</strain>
    </source>
</reference>
<evidence type="ECO:0000313" key="2">
    <source>
        <dbReference type="Proteomes" id="UP000007797"/>
    </source>
</evidence>
<evidence type="ECO:0000313" key="1">
    <source>
        <dbReference type="EMBL" id="EGG23065.1"/>
    </source>
</evidence>
<organism evidence="1 2">
    <name type="scientific">Cavenderia fasciculata</name>
    <name type="common">Slime mold</name>
    <name type="synonym">Dictyostelium fasciculatum</name>
    <dbReference type="NCBI Taxonomy" id="261658"/>
    <lineage>
        <taxon>Eukaryota</taxon>
        <taxon>Amoebozoa</taxon>
        <taxon>Evosea</taxon>
        <taxon>Eumycetozoa</taxon>
        <taxon>Dictyostelia</taxon>
        <taxon>Acytosteliales</taxon>
        <taxon>Cavenderiaceae</taxon>
        <taxon>Cavenderia</taxon>
    </lineage>
</organism>
<protein>
    <submittedName>
        <fullName evidence="1">Uncharacterized protein</fullName>
    </submittedName>
</protein>
<dbReference type="Proteomes" id="UP000007797">
    <property type="component" value="Unassembled WGS sequence"/>
</dbReference>
<keyword evidence="2" id="KW-1185">Reference proteome</keyword>
<proteinExistence type="predicted"/>
<dbReference type="RefSeq" id="XP_004360916.1">
    <property type="nucleotide sequence ID" value="XM_004360859.1"/>
</dbReference>
<dbReference type="EMBL" id="GL883008">
    <property type="protein sequence ID" value="EGG23065.1"/>
    <property type="molecule type" value="Genomic_DNA"/>
</dbReference>